<protein>
    <submittedName>
        <fullName evidence="1">V-type ATP synthase subunit C</fullName>
    </submittedName>
</protein>
<evidence type="ECO:0000313" key="2">
    <source>
        <dbReference type="Proteomes" id="UP000595814"/>
    </source>
</evidence>
<reference evidence="1 2" key="1">
    <citation type="journal article" date="2022" name="Int. J. Syst. Evol. Microbiol.">
        <title>Miniphocaeibacter halophilus sp. nov., an ammonium-tolerant acetate-producing bacterium isolated from a biogas system.</title>
        <authorList>
            <person name="Schnurer A."/>
            <person name="Singh A."/>
            <person name="Bi S."/>
            <person name="Qiao W."/>
            <person name="Westerholm M."/>
        </authorList>
    </citation>
    <scope>NUCLEOTIDE SEQUENCE [LARGE SCALE GENOMIC DNA]</scope>
    <source>
        <strain evidence="1 2">AMB_01</strain>
    </source>
</reference>
<sequence>MMDRNKFIQSSTTTRIYEKSLLTKSQLERMIESDSLDDALRLLNDTVYQASIAKLERSEDYEIALKDALNNTFRTFYELLPSPEVVDLISMKYEYHNLKVILKEKISGLNYSRMYINFGNFDFEKLKEEFATGDRSSLDDRYSGVINAVYDQFLEYKDPQNIDILIDKEYFKNLKEVAEELDIDLFKIYVEDLIDFTNIRTLLRCQNQKRDLNFLDRVIIEGGAIPKDKYKDFLFSKIDENSDLFKNSRIYYHLRESLKEYNMTKSLSVFEKSMDDYLVEVIKEAKKITYGPEVAFAYLLAKENEIKNLRIIFVSKLNNLPAKFTRERLRECYV</sequence>
<organism evidence="1 2">
    <name type="scientific">Miniphocaeibacter halophilus</name>
    <dbReference type="NCBI Taxonomy" id="2931922"/>
    <lineage>
        <taxon>Bacteria</taxon>
        <taxon>Bacillati</taxon>
        <taxon>Bacillota</taxon>
        <taxon>Tissierellia</taxon>
        <taxon>Tissierellales</taxon>
        <taxon>Peptoniphilaceae</taxon>
        <taxon>Miniphocaeibacter</taxon>
    </lineage>
</organism>
<keyword evidence="2" id="KW-1185">Reference proteome</keyword>
<name>A0AC61MRB1_9FIRM</name>
<dbReference type="EMBL" id="CP066744">
    <property type="protein sequence ID" value="QQK07424.1"/>
    <property type="molecule type" value="Genomic_DNA"/>
</dbReference>
<evidence type="ECO:0000313" key="1">
    <source>
        <dbReference type="EMBL" id="QQK07424.1"/>
    </source>
</evidence>
<proteinExistence type="predicted"/>
<accession>A0AC61MRB1</accession>
<gene>
    <name evidence="1" type="ORF">JFY71_08905</name>
</gene>
<dbReference type="Proteomes" id="UP000595814">
    <property type="component" value="Chromosome"/>
</dbReference>